<evidence type="ECO:0000313" key="1">
    <source>
        <dbReference type="EMBL" id="CAL1543313.1"/>
    </source>
</evidence>
<dbReference type="AlphaFoldDB" id="A0AAV2I9B8"/>
<feature type="non-terminal residue" evidence="1">
    <location>
        <position position="168"/>
    </location>
</feature>
<name>A0AAV2I9B8_LYMST</name>
<proteinExistence type="predicted"/>
<keyword evidence="2" id="KW-1185">Reference proteome</keyword>
<reference evidence="1 2" key="1">
    <citation type="submission" date="2024-04" db="EMBL/GenBank/DDBJ databases">
        <authorList>
            <consortium name="Genoscope - CEA"/>
            <person name="William W."/>
        </authorList>
    </citation>
    <scope>NUCLEOTIDE SEQUENCE [LARGE SCALE GENOMIC DNA]</scope>
</reference>
<protein>
    <submittedName>
        <fullName evidence="1">Uncharacterized protein</fullName>
    </submittedName>
</protein>
<gene>
    <name evidence="1" type="ORF">GSLYS_00016847001</name>
</gene>
<dbReference type="EMBL" id="CAXITT010000540">
    <property type="protein sequence ID" value="CAL1543313.1"/>
    <property type="molecule type" value="Genomic_DNA"/>
</dbReference>
<evidence type="ECO:0000313" key="2">
    <source>
        <dbReference type="Proteomes" id="UP001497497"/>
    </source>
</evidence>
<sequence length="168" mass="19720">MACAEIEDSSKQLSQCGITKADEDTVILDPSYNQRLRNAIADTFGHHVTQPTRLMRVIQKYNCGILTPDDMDFVKTQDQNKGRMAANEALLDRLHVYKNWFHYLLLSVKDEGVRLGFLEREFQDIKDDLDEMILSESNEEQTFLSYGKCLCYYKNKYQKQYIFFVVFF</sequence>
<dbReference type="Gene3D" id="1.10.533.10">
    <property type="entry name" value="Death Domain, Fas"/>
    <property type="match status" value="1"/>
</dbReference>
<dbReference type="InterPro" id="IPR011029">
    <property type="entry name" value="DEATH-like_dom_sf"/>
</dbReference>
<dbReference type="Proteomes" id="UP001497497">
    <property type="component" value="Unassembled WGS sequence"/>
</dbReference>
<comment type="caution">
    <text evidence="1">The sequence shown here is derived from an EMBL/GenBank/DDBJ whole genome shotgun (WGS) entry which is preliminary data.</text>
</comment>
<organism evidence="1 2">
    <name type="scientific">Lymnaea stagnalis</name>
    <name type="common">Great pond snail</name>
    <name type="synonym">Helix stagnalis</name>
    <dbReference type="NCBI Taxonomy" id="6523"/>
    <lineage>
        <taxon>Eukaryota</taxon>
        <taxon>Metazoa</taxon>
        <taxon>Spiralia</taxon>
        <taxon>Lophotrochozoa</taxon>
        <taxon>Mollusca</taxon>
        <taxon>Gastropoda</taxon>
        <taxon>Heterobranchia</taxon>
        <taxon>Euthyneura</taxon>
        <taxon>Panpulmonata</taxon>
        <taxon>Hygrophila</taxon>
        <taxon>Lymnaeoidea</taxon>
        <taxon>Lymnaeidae</taxon>
        <taxon>Lymnaea</taxon>
    </lineage>
</organism>
<accession>A0AAV2I9B8</accession>